<evidence type="ECO:0000259" key="2">
    <source>
        <dbReference type="PROSITE" id="PS50158"/>
    </source>
</evidence>
<name>A0A1R3G304_9ROSI</name>
<dbReference type="InterPro" id="IPR040256">
    <property type="entry name" value="At4g02000-like"/>
</dbReference>
<dbReference type="InterPro" id="IPR026960">
    <property type="entry name" value="RVT-Znf"/>
</dbReference>
<dbReference type="CDD" id="cd06222">
    <property type="entry name" value="RNase_H_like"/>
    <property type="match status" value="1"/>
</dbReference>
<dbReference type="AlphaFoldDB" id="A0A1R3G304"/>
<dbReference type="Pfam" id="PF14111">
    <property type="entry name" value="DUF4283"/>
    <property type="match status" value="1"/>
</dbReference>
<proteinExistence type="predicted"/>
<evidence type="ECO:0000313" key="4">
    <source>
        <dbReference type="Proteomes" id="UP000187203"/>
    </source>
</evidence>
<evidence type="ECO:0000313" key="3">
    <source>
        <dbReference type="EMBL" id="OMO52400.1"/>
    </source>
</evidence>
<sequence length="776" mass="88738">MDNDLEIVLDVNQEEVGNAMRCALMGKIITDRVLNKRGVIGILQSIWSPKDLIEVREIGSNLYGLLFSNEEVTEMILERGPWTVMGHCISFKKWEIEKTLMEMEFREVTFWAQIHNLPWEVQMKVNAEKVGNTMGRLVEVEDVQWGKAIGRGFLRLRVAMDIEKPLLGGFWFPRKNGHKVWAEIRYEKLGDFCYRCGKLGHIEKVCEKDVIAGTERKQYGPWMRTGMIRTLKVESGKFKERAVPELSQMQQITTDTEMTMETEACPKEVDKLKEKSYFEKGGCSKTGRILKPTKVVILMLMFSCIPYLAIINLKMLKKENIRPDQTVNQVHRKPKQSQKPTISKLDLMKNQDEEKQLDDVSSYYVEFPNEQNGIEEIEKADALSLEKGCQTDDDSKTICQEVAAYEPENQSAFIAKMQIHDNIIVANEVFHYLKKINQALESRAITGIKLKRSTDEDTSQYAIQHVAQIMDKDAGTWKLEGIRDKITGAAADKILAVPVCQEGGNDKLIWPHTRSGKYCIKSGYHIAKEEKGKIAKRKAFSSHIVDSGTWRKIWHLKVPAKIRMFLWRACAGNIATKANLFRRKAQGNPLCPFCLHFEETIEHALLLCDWVDGIWFGMNINYKVNKQQISTLDDWLNTVLSTTKDSKVHSTKMGITVGQICWNIWKERCDAVFKKQKPNPVTVIHRAERASAENFKVWEESQQQPTHKNIQEPRWEAPEEGWVKINVDGAFDENTKEAGIGLVVRDAYGQMIAGKHESTRAPEAVLVEAMAIKEGI</sequence>
<organism evidence="3 4">
    <name type="scientific">Corchorus olitorius</name>
    <dbReference type="NCBI Taxonomy" id="93759"/>
    <lineage>
        <taxon>Eukaryota</taxon>
        <taxon>Viridiplantae</taxon>
        <taxon>Streptophyta</taxon>
        <taxon>Embryophyta</taxon>
        <taxon>Tracheophyta</taxon>
        <taxon>Spermatophyta</taxon>
        <taxon>Magnoliopsida</taxon>
        <taxon>eudicotyledons</taxon>
        <taxon>Gunneridae</taxon>
        <taxon>Pentapetalae</taxon>
        <taxon>rosids</taxon>
        <taxon>malvids</taxon>
        <taxon>Malvales</taxon>
        <taxon>Malvaceae</taxon>
        <taxon>Grewioideae</taxon>
        <taxon>Apeibeae</taxon>
        <taxon>Corchorus</taxon>
    </lineage>
</organism>
<dbReference type="InterPro" id="IPR025836">
    <property type="entry name" value="Zn_knuckle_CX2CX4HX4C"/>
</dbReference>
<feature type="domain" description="CCHC-type" evidence="2">
    <location>
        <begin position="193"/>
        <end position="208"/>
    </location>
</feature>
<accession>A0A1R3G304</accession>
<dbReference type="InterPro" id="IPR025558">
    <property type="entry name" value="DUF4283"/>
</dbReference>
<keyword evidence="1" id="KW-0863">Zinc-finger</keyword>
<dbReference type="EMBL" id="AWUE01023864">
    <property type="protein sequence ID" value="OMO52400.1"/>
    <property type="molecule type" value="Genomic_DNA"/>
</dbReference>
<dbReference type="GO" id="GO:0008270">
    <property type="term" value="F:zinc ion binding"/>
    <property type="evidence" value="ECO:0007669"/>
    <property type="project" value="UniProtKB-KW"/>
</dbReference>
<dbReference type="GO" id="GO:0003676">
    <property type="term" value="F:nucleic acid binding"/>
    <property type="evidence" value="ECO:0007669"/>
    <property type="project" value="InterPro"/>
</dbReference>
<keyword evidence="4" id="KW-1185">Reference proteome</keyword>
<keyword evidence="1" id="KW-0862">Zinc</keyword>
<reference evidence="4" key="1">
    <citation type="submission" date="2013-09" db="EMBL/GenBank/DDBJ databases">
        <title>Corchorus olitorius genome sequencing.</title>
        <authorList>
            <person name="Alam M."/>
            <person name="Haque M.S."/>
            <person name="Islam M.S."/>
            <person name="Emdad E.M."/>
            <person name="Islam M.M."/>
            <person name="Ahmed B."/>
            <person name="Halim A."/>
            <person name="Hossen Q.M.M."/>
            <person name="Hossain M.Z."/>
            <person name="Ahmed R."/>
            <person name="Khan M.M."/>
            <person name="Islam R."/>
            <person name="Rashid M.M."/>
            <person name="Khan S.A."/>
            <person name="Rahman M.S."/>
            <person name="Alam M."/>
            <person name="Yahiya A.S."/>
            <person name="Khan M.S."/>
            <person name="Azam M.S."/>
            <person name="Haque T."/>
            <person name="Lashkar M.Z.H."/>
            <person name="Akhand A.I."/>
            <person name="Morshed G."/>
            <person name="Roy S."/>
            <person name="Uddin K.S."/>
            <person name="Rabeya T."/>
            <person name="Hossain A.S."/>
            <person name="Chowdhury A."/>
            <person name="Snigdha A.R."/>
            <person name="Mortoza M.S."/>
            <person name="Matin S.A."/>
            <person name="Hoque S.M.E."/>
            <person name="Islam M.K."/>
            <person name="Roy D.K."/>
            <person name="Haider R."/>
            <person name="Moosa M.M."/>
            <person name="Elias S.M."/>
            <person name="Hasan A.M."/>
            <person name="Jahan S."/>
            <person name="Shafiuddin M."/>
            <person name="Mahmood N."/>
            <person name="Shommy N.S."/>
        </authorList>
    </citation>
    <scope>NUCLEOTIDE SEQUENCE [LARGE SCALE GENOMIC DNA]</scope>
    <source>
        <strain evidence="4">cv. O-4</strain>
    </source>
</reference>
<dbReference type="InterPro" id="IPR001878">
    <property type="entry name" value="Znf_CCHC"/>
</dbReference>
<dbReference type="STRING" id="93759.A0A1R3G304"/>
<comment type="caution">
    <text evidence="3">The sequence shown here is derived from an EMBL/GenBank/DDBJ whole genome shotgun (WGS) entry which is preliminary data.</text>
</comment>
<dbReference type="PROSITE" id="PS50158">
    <property type="entry name" value="ZF_CCHC"/>
    <property type="match status" value="1"/>
</dbReference>
<dbReference type="PANTHER" id="PTHR31286:SF178">
    <property type="entry name" value="DUF4283 DOMAIN-CONTAINING PROTEIN"/>
    <property type="match status" value="1"/>
</dbReference>
<dbReference type="Pfam" id="PF14392">
    <property type="entry name" value="zf-CCHC_4"/>
    <property type="match status" value="1"/>
</dbReference>
<keyword evidence="1" id="KW-0479">Metal-binding</keyword>
<dbReference type="PANTHER" id="PTHR31286">
    <property type="entry name" value="GLYCINE-RICH CELL WALL STRUCTURAL PROTEIN 1.8-LIKE"/>
    <property type="match status" value="1"/>
</dbReference>
<evidence type="ECO:0000256" key="1">
    <source>
        <dbReference type="PROSITE-ProRule" id="PRU00047"/>
    </source>
</evidence>
<dbReference type="OrthoDB" id="1707487at2759"/>
<dbReference type="Proteomes" id="UP000187203">
    <property type="component" value="Unassembled WGS sequence"/>
</dbReference>
<protein>
    <recommendedName>
        <fullName evidence="2">CCHC-type domain-containing protein</fullName>
    </recommendedName>
</protein>
<dbReference type="Pfam" id="PF13966">
    <property type="entry name" value="zf-RVT"/>
    <property type="match status" value="1"/>
</dbReference>
<dbReference type="InterPro" id="IPR044730">
    <property type="entry name" value="RNase_H-like_dom_plant"/>
</dbReference>
<gene>
    <name evidence="3" type="ORF">COLO4_37225</name>
</gene>